<feature type="compositionally biased region" description="Basic and acidic residues" evidence="2">
    <location>
        <begin position="212"/>
        <end position="232"/>
    </location>
</feature>
<comment type="caution">
    <text evidence="3">The sequence shown here is derived from an EMBL/GenBank/DDBJ whole genome shotgun (WGS) entry which is preliminary data.</text>
</comment>
<sequence length="232" mass="27191">MHTICSRNLSGSRNGISNSDLDYESPRPKKQVSHSFYGRTQDDDHDDNEETVYDIWGQRTNRLKLRNDVSNEIASATQRFKDQATNLSQNTDHTSELKHSIQQQFYNIEDKVSKNFKYSRDDNNFIPFQRYSDNMLECKREHIPPTKWSKLVTPDSDTCSNATIRVRQTKARLEDLENEIEELAERQAQRERRAVALKAFVSENTSSSQFLERNEQSHTFKCSEKKEKNVNF</sequence>
<feature type="region of interest" description="Disordered" evidence="2">
    <location>
        <begin position="1"/>
        <end position="48"/>
    </location>
</feature>
<keyword evidence="1" id="KW-0175">Coiled coil</keyword>
<name>A0A8J2HE81_COTCN</name>
<evidence type="ECO:0000313" key="3">
    <source>
        <dbReference type="EMBL" id="CAG5096637.1"/>
    </source>
</evidence>
<organism evidence="3 4">
    <name type="scientific">Cotesia congregata</name>
    <name type="common">Parasitoid wasp</name>
    <name type="synonym">Apanteles congregatus</name>
    <dbReference type="NCBI Taxonomy" id="51543"/>
    <lineage>
        <taxon>Eukaryota</taxon>
        <taxon>Metazoa</taxon>
        <taxon>Ecdysozoa</taxon>
        <taxon>Arthropoda</taxon>
        <taxon>Hexapoda</taxon>
        <taxon>Insecta</taxon>
        <taxon>Pterygota</taxon>
        <taxon>Neoptera</taxon>
        <taxon>Endopterygota</taxon>
        <taxon>Hymenoptera</taxon>
        <taxon>Apocrita</taxon>
        <taxon>Ichneumonoidea</taxon>
        <taxon>Braconidae</taxon>
        <taxon>Microgastrinae</taxon>
        <taxon>Cotesia</taxon>
    </lineage>
</organism>
<feature type="region of interest" description="Disordered" evidence="2">
    <location>
        <begin position="206"/>
        <end position="232"/>
    </location>
</feature>
<evidence type="ECO:0000313" key="4">
    <source>
        <dbReference type="Proteomes" id="UP000786811"/>
    </source>
</evidence>
<feature type="compositionally biased region" description="Polar residues" evidence="2">
    <location>
        <begin position="1"/>
        <end position="20"/>
    </location>
</feature>
<dbReference type="Proteomes" id="UP000786811">
    <property type="component" value="Unassembled WGS sequence"/>
</dbReference>
<keyword evidence="4" id="KW-1185">Reference proteome</keyword>
<gene>
    <name evidence="3" type="ORF">HICCMSTLAB_LOCUS8309</name>
</gene>
<reference evidence="3" key="1">
    <citation type="submission" date="2021-04" db="EMBL/GenBank/DDBJ databases">
        <authorList>
            <person name="Chebbi M.A.C M."/>
        </authorList>
    </citation>
    <scope>NUCLEOTIDE SEQUENCE</scope>
</reference>
<dbReference type="AlphaFoldDB" id="A0A8J2HE81"/>
<protein>
    <submittedName>
        <fullName evidence="3">Uncharacterized protein</fullName>
    </submittedName>
</protein>
<proteinExistence type="predicted"/>
<dbReference type="OrthoDB" id="8191899at2759"/>
<evidence type="ECO:0000256" key="1">
    <source>
        <dbReference type="SAM" id="Coils"/>
    </source>
</evidence>
<dbReference type="EMBL" id="CAJNRD030001121">
    <property type="protein sequence ID" value="CAG5096637.1"/>
    <property type="molecule type" value="Genomic_DNA"/>
</dbReference>
<feature type="coiled-coil region" evidence="1">
    <location>
        <begin position="159"/>
        <end position="193"/>
    </location>
</feature>
<evidence type="ECO:0000256" key="2">
    <source>
        <dbReference type="SAM" id="MobiDB-lite"/>
    </source>
</evidence>
<accession>A0A8J2HE81</accession>